<feature type="region of interest" description="Disordered" evidence="5">
    <location>
        <begin position="323"/>
        <end position="367"/>
    </location>
</feature>
<dbReference type="GO" id="GO:0072380">
    <property type="term" value="C:TRC complex"/>
    <property type="evidence" value="ECO:0007669"/>
    <property type="project" value="TreeGrafter"/>
</dbReference>
<protein>
    <submittedName>
        <fullName evidence="7">Small glutamine-rich tetratricopeptide repeat-containing protein alpha</fullName>
    </submittedName>
</protein>
<dbReference type="SMART" id="SM00028">
    <property type="entry name" value="TPR"/>
    <property type="match status" value="3"/>
</dbReference>
<dbReference type="Gene3D" id="1.25.40.10">
    <property type="entry name" value="Tetratricopeptide repeat domain"/>
    <property type="match status" value="1"/>
</dbReference>
<evidence type="ECO:0000256" key="3">
    <source>
        <dbReference type="ARBA" id="ARBA00022803"/>
    </source>
</evidence>
<dbReference type="GO" id="GO:0016020">
    <property type="term" value="C:membrane"/>
    <property type="evidence" value="ECO:0007669"/>
    <property type="project" value="TreeGrafter"/>
</dbReference>
<dbReference type="PANTHER" id="PTHR45831">
    <property type="entry name" value="LD24721P"/>
    <property type="match status" value="1"/>
</dbReference>
<name>A0A9Q1C884_HOLLE</name>
<dbReference type="PROSITE" id="PS50005">
    <property type="entry name" value="TPR"/>
    <property type="match status" value="3"/>
</dbReference>
<dbReference type="SUPFAM" id="SSF48452">
    <property type="entry name" value="TPR-like"/>
    <property type="match status" value="1"/>
</dbReference>
<dbReference type="AlphaFoldDB" id="A0A9Q1C884"/>
<dbReference type="InterPro" id="IPR047150">
    <property type="entry name" value="SGT"/>
</dbReference>
<feature type="compositionally biased region" description="Pro residues" evidence="5">
    <location>
        <begin position="356"/>
        <end position="367"/>
    </location>
</feature>
<reference evidence="7" key="1">
    <citation type="submission" date="2021-10" db="EMBL/GenBank/DDBJ databases">
        <title>Tropical sea cucumber genome reveals ecological adaptation and Cuvierian tubules defense mechanism.</title>
        <authorList>
            <person name="Chen T."/>
        </authorList>
    </citation>
    <scope>NUCLEOTIDE SEQUENCE</scope>
    <source>
        <strain evidence="7">Nanhai2018</strain>
        <tissue evidence="7">Muscle</tissue>
    </source>
</reference>
<feature type="domain" description="SGTA homodimerisation" evidence="6">
    <location>
        <begin position="5"/>
        <end position="62"/>
    </location>
</feature>
<dbReference type="InterPro" id="IPR019734">
    <property type="entry name" value="TPR_rpt"/>
</dbReference>
<dbReference type="OrthoDB" id="2335338at2759"/>
<evidence type="ECO:0000313" key="8">
    <source>
        <dbReference type="Proteomes" id="UP001152320"/>
    </source>
</evidence>
<feature type="region of interest" description="Disordered" evidence="5">
    <location>
        <begin position="85"/>
        <end position="105"/>
    </location>
</feature>
<dbReference type="InterPro" id="IPR011990">
    <property type="entry name" value="TPR-like_helical_dom_sf"/>
</dbReference>
<keyword evidence="2" id="KW-0677">Repeat</keyword>
<keyword evidence="3 4" id="KW-0802">TPR repeat</keyword>
<dbReference type="Gene3D" id="1.20.5.420">
    <property type="entry name" value="Immunoglobulin FC, subunit C"/>
    <property type="match status" value="1"/>
</dbReference>
<dbReference type="EMBL" id="JAIZAY010000006">
    <property type="protein sequence ID" value="KAJ8039939.1"/>
    <property type="molecule type" value="Genomic_DNA"/>
</dbReference>
<evidence type="ECO:0000256" key="5">
    <source>
        <dbReference type="SAM" id="MobiDB-lite"/>
    </source>
</evidence>
<feature type="repeat" description="TPR" evidence="4">
    <location>
        <begin position="113"/>
        <end position="146"/>
    </location>
</feature>
<evidence type="ECO:0000313" key="7">
    <source>
        <dbReference type="EMBL" id="KAJ8039939.1"/>
    </source>
</evidence>
<dbReference type="Proteomes" id="UP001152320">
    <property type="component" value="Chromosome 6"/>
</dbReference>
<feature type="compositionally biased region" description="Polar residues" evidence="5">
    <location>
        <begin position="323"/>
        <end position="335"/>
    </location>
</feature>
<dbReference type="GO" id="GO:0060090">
    <property type="term" value="F:molecular adaptor activity"/>
    <property type="evidence" value="ECO:0007669"/>
    <property type="project" value="TreeGrafter"/>
</dbReference>
<feature type="repeat" description="TPR" evidence="4">
    <location>
        <begin position="181"/>
        <end position="214"/>
    </location>
</feature>
<sequence length="367" mass="39116">MSNTARLVYAILEFLENEIQTEAVSQEAAESLDVAKQCLEMAYGVSLDNTHLSSGRPLMDIFCEGTNLSQTSSGTTIGLTLETSPEEDLATGTSPAAAAEPPVKISEEDKLRAENIKNQGNEHMKHSRFTEAAEAYSKAIAIDNSNPVYFSNRAAAYNKLNNFQGAVDDCQRALSLDPNYSKAYGRLGLAYTGLKELGKAKDAYKKACELDPSNDSYQTNLQIAQQKLRDADLNGDSGQGGGGSGGIDLGNLGPSLGGLDFSSLMSNPALMNMATNLLQNPNMQQMMQSMMGQAMGQGASGPSSAGGTDSSAAMSQLLQMGQQFASQIQQENPNLVEQVRQMAQQNNPDRDNNNQPPQPPPPGDNSS</sequence>
<comment type="similarity">
    <text evidence="1">Belongs to the SGT family.</text>
</comment>
<feature type="region of interest" description="Disordered" evidence="5">
    <location>
        <begin position="292"/>
        <end position="311"/>
    </location>
</feature>
<accession>A0A9Q1C884</accession>
<gene>
    <name evidence="7" type="ORF">HOLleu_14102</name>
</gene>
<evidence type="ECO:0000256" key="1">
    <source>
        <dbReference type="ARBA" id="ARBA00008175"/>
    </source>
</evidence>
<dbReference type="Pfam" id="PF16546">
    <property type="entry name" value="SGTA_dimer"/>
    <property type="match status" value="1"/>
</dbReference>
<dbReference type="GO" id="GO:0006620">
    <property type="term" value="P:post-translational protein targeting to endoplasmic reticulum membrane"/>
    <property type="evidence" value="ECO:0007669"/>
    <property type="project" value="TreeGrafter"/>
</dbReference>
<dbReference type="PANTHER" id="PTHR45831:SF2">
    <property type="entry name" value="LD24721P"/>
    <property type="match status" value="1"/>
</dbReference>
<feature type="repeat" description="TPR" evidence="4">
    <location>
        <begin position="147"/>
        <end position="180"/>
    </location>
</feature>
<evidence type="ECO:0000259" key="6">
    <source>
        <dbReference type="Pfam" id="PF16546"/>
    </source>
</evidence>
<dbReference type="InterPro" id="IPR032374">
    <property type="entry name" value="SGTA_dimer"/>
</dbReference>
<evidence type="ECO:0000256" key="2">
    <source>
        <dbReference type="ARBA" id="ARBA00022737"/>
    </source>
</evidence>
<dbReference type="Pfam" id="PF00515">
    <property type="entry name" value="TPR_1"/>
    <property type="match status" value="2"/>
</dbReference>
<evidence type="ECO:0000256" key="4">
    <source>
        <dbReference type="PROSITE-ProRule" id="PRU00339"/>
    </source>
</evidence>
<organism evidence="7 8">
    <name type="scientific">Holothuria leucospilota</name>
    <name type="common">Black long sea cucumber</name>
    <name type="synonym">Mertensiothuria leucospilota</name>
    <dbReference type="NCBI Taxonomy" id="206669"/>
    <lineage>
        <taxon>Eukaryota</taxon>
        <taxon>Metazoa</taxon>
        <taxon>Echinodermata</taxon>
        <taxon>Eleutherozoa</taxon>
        <taxon>Echinozoa</taxon>
        <taxon>Holothuroidea</taxon>
        <taxon>Aspidochirotacea</taxon>
        <taxon>Aspidochirotida</taxon>
        <taxon>Holothuriidae</taxon>
        <taxon>Holothuria</taxon>
    </lineage>
</organism>
<comment type="caution">
    <text evidence="7">The sequence shown here is derived from an EMBL/GenBank/DDBJ whole genome shotgun (WGS) entry which is preliminary data.</text>
</comment>
<proteinExistence type="inferred from homology"/>
<keyword evidence="8" id="KW-1185">Reference proteome</keyword>